<comment type="caution">
    <text evidence="1">The sequence shown here is derived from an EMBL/GenBank/DDBJ whole genome shotgun (WGS) entry which is preliminary data.</text>
</comment>
<dbReference type="AlphaFoldDB" id="A0A9P8BVS5"/>
<reference evidence="1" key="1">
    <citation type="submission" date="2021-06" db="EMBL/GenBank/DDBJ databases">
        <title>Genome Sequence of Mortierella hyaline Strain SCG-10, a Cold-Adapted, Nitrate-Reducing Fungus Isolated from Soil in Minnesota, USA.</title>
        <authorList>
            <person name="Aldossari N."/>
        </authorList>
    </citation>
    <scope>NUCLEOTIDE SEQUENCE</scope>
    <source>
        <strain evidence="1">SCG-10</strain>
    </source>
</reference>
<dbReference type="OrthoDB" id="2368594at2759"/>
<evidence type="ECO:0000313" key="2">
    <source>
        <dbReference type="Proteomes" id="UP000707451"/>
    </source>
</evidence>
<dbReference type="Proteomes" id="UP000707451">
    <property type="component" value="Unassembled WGS sequence"/>
</dbReference>
<name>A0A9P8BVS5_9FUNG</name>
<dbReference type="InterPro" id="IPR032675">
    <property type="entry name" value="LRR_dom_sf"/>
</dbReference>
<protein>
    <submittedName>
        <fullName evidence="1">Uncharacterized protein</fullName>
    </submittedName>
</protein>
<proteinExistence type="predicted"/>
<dbReference type="EMBL" id="JAHRHY010000005">
    <property type="protein sequence ID" value="KAG9069548.1"/>
    <property type="molecule type" value="Genomic_DNA"/>
</dbReference>
<keyword evidence="2" id="KW-1185">Reference proteome</keyword>
<dbReference type="Gene3D" id="3.80.10.10">
    <property type="entry name" value="Ribonuclease Inhibitor"/>
    <property type="match status" value="1"/>
</dbReference>
<dbReference type="SUPFAM" id="SSF52047">
    <property type="entry name" value="RNI-like"/>
    <property type="match status" value="1"/>
</dbReference>
<organism evidence="1 2">
    <name type="scientific">Linnemannia hyalina</name>
    <dbReference type="NCBI Taxonomy" id="64524"/>
    <lineage>
        <taxon>Eukaryota</taxon>
        <taxon>Fungi</taxon>
        <taxon>Fungi incertae sedis</taxon>
        <taxon>Mucoromycota</taxon>
        <taxon>Mortierellomycotina</taxon>
        <taxon>Mortierellomycetes</taxon>
        <taxon>Mortierellales</taxon>
        <taxon>Mortierellaceae</taxon>
        <taxon>Linnemannia</taxon>
    </lineage>
</organism>
<accession>A0A9P8BVS5</accession>
<evidence type="ECO:0000313" key="1">
    <source>
        <dbReference type="EMBL" id="KAG9069548.1"/>
    </source>
</evidence>
<gene>
    <name evidence="1" type="ORF">KI688_010451</name>
</gene>
<sequence>MDNLSRLPVECLQLILDFILPSYDYDYDCDQGHKTNSIRALLSLCLVNRHMALVAIPHLYRDPFQLLYMTPQSGEGRPRSLRERNLLRTLLTNSRSNPSLAFIHPAVASELDIDITNPTSKRKIRRLQRSNPIMQQHSNNNNSIRFDYLAYVRNLTPPRNNYRTWDRQDRLLLFNYFQQPNFSKETMKYIHSPDYLASCPPFRATPDCGRHSDPDMMLLYLYPIVVYRELIWSLSVPILDQLESLTLPLSDVQRYHNVLHRLRNLKWIHIVKDLQVGCQFCGYGDVSFNQSSTTKEANDALARFLKDYVLLFPGHHLEGVTCSLPGYHGDDQHSGIFKPPSLSHVDMDILRALPPPSRIRVISPDKWPWIALHLHRTDMTLVRSIDWLPWLPDDPWQPARCQTCTPQRLLRWCRALESLVMANLYKGCFDWAVEEKKGLQRLEQGAIGSRVHCGNDNHDSDPGGEHDDEAFHPDYFTHGLVPLAKVHLEKCSMPSPDLDALIYAFSQSLESLLISSLQAPPTLRTIHFGHNWVDLPFLGHLEVHTAHHRLVLDQHFFSRFPSLHTLILLDNDTLTYSCEDIVPCYAADLYRLGTLRLTGWSALTFHPATLESTKALKMLCLANNRYSECCFIPPVDELYRSYGLECTEDNGDGDAYGTRSARLAPSIIRPHWTWDWYLPCLTYLSLGSEFAYRFEFKMLRGCPALEMLYLHIPTSDNTSHYRIISEDDLFFIPGGASGADGSCAEERGRIVVPKLRSLHMEGRWSCTDSSVLHQFLVEMFPNLDRLTVRGCWATSGDDDGPDNGNKFTVATFVKLLRTSLSHVRLLTTDTRRLAVWPSREALPKEELERLRIFPLSYLTKKKRHGKPEYTKGPKLLANRLICSGQEYVLRKEKAVRKKRGKNKQK</sequence>